<evidence type="ECO:0000256" key="7">
    <source>
        <dbReference type="SAM" id="Phobius"/>
    </source>
</evidence>
<evidence type="ECO:0000256" key="3">
    <source>
        <dbReference type="ARBA" id="ARBA00022475"/>
    </source>
</evidence>
<reference evidence="9 10" key="1">
    <citation type="submission" date="2022-06" db="EMBL/GenBank/DDBJ databases">
        <title>Paraconexibacter antarcticus.</title>
        <authorList>
            <person name="Kim C.S."/>
        </authorList>
    </citation>
    <scope>NUCLEOTIDE SEQUENCE [LARGE SCALE GENOMIC DNA]</scope>
    <source>
        <strain evidence="9 10">02-257</strain>
    </source>
</reference>
<keyword evidence="4 7" id="KW-0812">Transmembrane</keyword>
<dbReference type="Pfam" id="PF07690">
    <property type="entry name" value="MFS_1"/>
    <property type="match status" value="1"/>
</dbReference>
<feature type="transmembrane region" description="Helical" evidence="7">
    <location>
        <begin position="460"/>
        <end position="479"/>
    </location>
</feature>
<feature type="transmembrane region" description="Helical" evidence="7">
    <location>
        <begin position="269"/>
        <end position="287"/>
    </location>
</feature>
<feature type="transmembrane region" description="Helical" evidence="7">
    <location>
        <begin position="434"/>
        <end position="453"/>
    </location>
</feature>
<feature type="transmembrane region" description="Helical" evidence="7">
    <location>
        <begin position="41"/>
        <end position="58"/>
    </location>
</feature>
<comment type="subcellular location">
    <subcellularLocation>
        <location evidence="1">Cell membrane</location>
        <topology evidence="1">Multi-pass membrane protein</topology>
    </subcellularLocation>
</comment>
<dbReference type="EMBL" id="CP098502">
    <property type="protein sequence ID" value="UTI65278.1"/>
    <property type="molecule type" value="Genomic_DNA"/>
</dbReference>
<feature type="transmembrane region" description="Helical" evidence="7">
    <location>
        <begin position="329"/>
        <end position="347"/>
    </location>
</feature>
<proteinExistence type="predicted"/>
<feature type="transmembrane region" description="Helical" evidence="7">
    <location>
        <begin position="70"/>
        <end position="93"/>
    </location>
</feature>
<dbReference type="InterPro" id="IPR036259">
    <property type="entry name" value="MFS_trans_sf"/>
</dbReference>
<dbReference type="PANTHER" id="PTHR42718">
    <property type="entry name" value="MAJOR FACILITATOR SUPERFAMILY MULTIDRUG TRANSPORTER MFSC"/>
    <property type="match status" value="1"/>
</dbReference>
<keyword evidence="3" id="KW-1003">Cell membrane</keyword>
<keyword evidence="6 7" id="KW-0472">Membrane</keyword>
<name>A0ABY5DVF0_9ACTN</name>
<keyword evidence="2" id="KW-0813">Transport</keyword>
<protein>
    <submittedName>
        <fullName evidence="9">MFS transporter</fullName>
    </submittedName>
</protein>
<feature type="transmembrane region" description="Helical" evidence="7">
    <location>
        <begin position="211"/>
        <end position="233"/>
    </location>
</feature>
<sequence length="565" mass="57611">MRPRSVLLAVAAGLALADASVVTLALPQLLVDLHTTVEGVASVIGVYTVALALALIPIERATRRHGAPAVGAAGFVTFAVACIACAGADSLAVLLVARAVQAIGGAAALVATFSLLADGHDETGVAGAPAHAPQARTLWLGAAVLSAALGPALGGALTQAFSWPAIFIAQVPVAAAAALVCVRLPGPATAPPDPVATTPPAEPFDWRAATALGFVSAALSAVLFLLVLLLVAGWAVRPLAAAGTVTVVPAFALLAGWSGTRLGDARWRAAGGCVLVGFGTIALAYLPDARLWWTLAPQALAGFGMGLALPALGGELLPERDARDAARLLAIRHIGIAVALAVIAPITSARLDDATFKARERGVALVLDAKIDPARKLQLAPALLASVDTESPRRVLRQTIADNRAALKGAELADYDRLSVRADETLVEAVGQSFFAAFALTGLLALAGAGLLVRARPRAPGWAVGATVVGCAVLAWQVAEWHHLQPPAVTIADPCQKRSLPSTGGVTGFLQDKALEVLDNEACHYGSSREELVLALADDADARRFQREHGANPRSLGGLLGGLSG</sequence>
<gene>
    <name evidence="9" type="ORF">NBH00_03470</name>
</gene>
<evidence type="ECO:0000256" key="6">
    <source>
        <dbReference type="ARBA" id="ARBA00023136"/>
    </source>
</evidence>
<feature type="transmembrane region" description="Helical" evidence="7">
    <location>
        <begin position="239"/>
        <end position="257"/>
    </location>
</feature>
<feature type="domain" description="Major facilitator superfamily (MFS) profile" evidence="8">
    <location>
        <begin position="4"/>
        <end position="460"/>
    </location>
</feature>
<evidence type="ECO:0000259" key="8">
    <source>
        <dbReference type="PROSITE" id="PS50850"/>
    </source>
</evidence>
<evidence type="ECO:0000256" key="2">
    <source>
        <dbReference type="ARBA" id="ARBA00022448"/>
    </source>
</evidence>
<feature type="transmembrane region" description="Helical" evidence="7">
    <location>
        <begin position="138"/>
        <end position="157"/>
    </location>
</feature>
<evidence type="ECO:0000313" key="10">
    <source>
        <dbReference type="Proteomes" id="UP001056035"/>
    </source>
</evidence>
<feature type="transmembrane region" description="Helical" evidence="7">
    <location>
        <begin position="299"/>
        <end position="317"/>
    </location>
</feature>
<dbReference type="InterPro" id="IPR011701">
    <property type="entry name" value="MFS"/>
</dbReference>
<dbReference type="PROSITE" id="PS50850">
    <property type="entry name" value="MFS"/>
    <property type="match status" value="1"/>
</dbReference>
<evidence type="ECO:0000256" key="5">
    <source>
        <dbReference type="ARBA" id="ARBA00022989"/>
    </source>
</evidence>
<dbReference type="SUPFAM" id="SSF103473">
    <property type="entry name" value="MFS general substrate transporter"/>
    <property type="match status" value="1"/>
</dbReference>
<feature type="transmembrane region" description="Helical" evidence="7">
    <location>
        <begin position="163"/>
        <end position="182"/>
    </location>
</feature>
<dbReference type="PANTHER" id="PTHR42718:SF46">
    <property type="entry name" value="BLR6921 PROTEIN"/>
    <property type="match status" value="1"/>
</dbReference>
<dbReference type="RefSeq" id="WP_254571964.1">
    <property type="nucleotide sequence ID" value="NZ_CP098502.1"/>
</dbReference>
<evidence type="ECO:0000256" key="1">
    <source>
        <dbReference type="ARBA" id="ARBA00004651"/>
    </source>
</evidence>
<dbReference type="InterPro" id="IPR020846">
    <property type="entry name" value="MFS_dom"/>
</dbReference>
<feature type="transmembrane region" description="Helical" evidence="7">
    <location>
        <begin position="99"/>
        <end position="117"/>
    </location>
</feature>
<keyword evidence="5 7" id="KW-1133">Transmembrane helix</keyword>
<dbReference type="Proteomes" id="UP001056035">
    <property type="component" value="Chromosome"/>
</dbReference>
<organism evidence="9 10">
    <name type="scientific">Paraconexibacter antarcticus</name>
    <dbReference type="NCBI Taxonomy" id="2949664"/>
    <lineage>
        <taxon>Bacteria</taxon>
        <taxon>Bacillati</taxon>
        <taxon>Actinomycetota</taxon>
        <taxon>Thermoleophilia</taxon>
        <taxon>Solirubrobacterales</taxon>
        <taxon>Paraconexibacteraceae</taxon>
        <taxon>Paraconexibacter</taxon>
    </lineage>
</organism>
<accession>A0ABY5DVF0</accession>
<dbReference type="Gene3D" id="1.20.1720.10">
    <property type="entry name" value="Multidrug resistance protein D"/>
    <property type="match status" value="1"/>
</dbReference>
<evidence type="ECO:0000313" key="9">
    <source>
        <dbReference type="EMBL" id="UTI65278.1"/>
    </source>
</evidence>
<evidence type="ECO:0000256" key="4">
    <source>
        <dbReference type="ARBA" id="ARBA00022692"/>
    </source>
</evidence>
<keyword evidence="10" id="KW-1185">Reference proteome</keyword>